<keyword evidence="1" id="KW-1133">Transmembrane helix</keyword>
<gene>
    <name evidence="2" type="ORF">EDC56_3430</name>
</gene>
<evidence type="ECO:0000313" key="3">
    <source>
        <dbReference type="Proteomes" id="UP000275394"/>
    </source>
</evidence>
<comment type="caution">
    <text evidence="2">The sequence shown here is derived from an EMBL/GenBank/DDBJ whole genome shotgun (WGS) entry which is preliminary data.</text>
</comment>
<keyword evidence="3" id="KW-1185">Reference proteome</keyword>
<sequence length="84" mass="9053">MWYYLGFLFVAAASAGVIGSIEPSLNQYKTLTRARFGAVIYAVLAIICFVGLAPDPGSNNLFSSPKLTLDHYPSPAIRAATRKT</sequence>
<proteinExistence type="predicted"/>
<dbReference type="EMBL" id="RKHR01000007">
    <property type="protein sequence ID" value="ROR98694.1"/>
    <property type="molecule type" value="Genomic_DNA"/>
</dbReference>
<feature type="transmembrane region" description="Helical" evidence="1">
    <location>
        <begin position="35"/>
        <end position="53"/>
    </location>
</feature>
<keyword evidence="1" id="KW-0472">Membrane</keyword>
<dbReference type="Proteomes" id="UP000275394">
    <property type="component" value="Unassembled WGS sequence"/>
</dbReference>
<keyword evidence="1" id="KW-0812">Transmembrane</keyword>
<protein>
    <submittedName>
        <fullName evidence="2">Uncharacterized protein</fullName>
    </submittedName>
</protein>
<accession>A0A3N2DH44</accession>
<organism evidence="2 3">
    <name type="scientific">Sinobacterium caligoides</name>
    <dbReference type="NCBI Taxonomy" id="933926"/>
    <lineage>
        <taxon>Bacteria</taxon>
        <taxon>Pseudomonadati</taxon>
        <taxon>Pseudomonadota</taxon>
        <taxon>Gammaproteobacteria</taxon>
        <taxon>Cellvibrionales</taxon>
        <taxon>Spongiibacteraceae</taxon>
        <taxon>Sinobacterium</taxon>
    </lineage>
</organism>
<evidence type="ECO:0000313" key="2">
    <source>
        <dbReference type="EMBL" id="ROR98694.1"/>
    </source>
</evidence>
<name>A0A3N2DH44_9GAMM</name>
<dbReference type="AlphaFoldDB" id="A0A3N2DH44"/>
<reference evidence="2 3" key="1">
    <citation type="submission" date="2018-11" db="EMBL/GenBank/DDBJ databases">
        <title>Genomic Encyclopedia of Type Strains, Phase IV (KMG-IV): sequencing the most valuable type-strain genomes for metagenomic binning, comparative biology and taxonomic classification.</title>
        <authorList>
            <person name="Goeker M."/>
        </authorList>
    </citation>
    <scope>NUCLEOTIDE SEQUENCE [LARGE SCALE GENOMIC DNA]</scope>
    <source>
        <strain evidence="2 3">DSM 100316</strain>
    </source>
</reference>
<evidence type="ECO:0000256" key="1">
    <source>
        <dbReference type="SAM" id="Phobius"/>
    </source>
</evidence>
<dbReference type="RefSeq" id="WP_148059442.1">
    <property type="nucleotide sequence ID" value="NZ_RKHR01000007.1"/>
</dbReference>